<dbReference type="Proteomes" id="UP000465304">
    <property type="component" value="Unassembled WGS sequence"/>
</dbReference>
<name>A0A7I9ZSE8_9MYCO</name>
<dbReference type="EMBL" id="BLLB01000002">
    <property type="protein sequence ID" value="GFH03970.1"/>
    <property type="molecule type" value="Genomic_DNA"/>
</dbReference>
<accession>A0A7I9ZSE8</accession>
<evidence type="ECO:0000313" key="2">
    <source>
        <dbReference type="Proteomes" id="UP000465304"/>
    </source>
</evidence>
<comment type="caution">
    <text evidence="1">The sequence shown here is derived from an EMBL/GenBank/DDBJ whole genome shotgun (WGS) entry which is preliminary data.</text>
</comment>
<dbReference type="RefSeq" id="WP_237166604.1">
    <property type="nucleotide sequence ID" value="NZ_BLLB01000002.1"/>
</dbReference>
<evidence type="ECO:0000313" key="1">
    <source>
        <dbReference type="EMBL" id="GFH03970.1"/>
    </source>
</evidence>
<evidence type="ECO:0008006" key="3">
    <source>
        <dbReference type="Google" id="ProtNLM"/>
    </source>
</evidence>
<sequence length="129" mass="12841">MAPPRQTVAQVHSDDMGPPAAQAALQSAAMGKLSVLIIVFAVGLAFAPPATAGSGGVPFEQFAGPYQARVSQQQGSCDPNYSGACVPIDSDVDCAGGSGDGPSYVSGPVAVVGDDLYDLDHDGNGTGCE</sequence>
<reference evidence="1 2" key="1">
    <citation type="journal article" date="2019" name="Emerg. Microbes Infect.">
        <title>Comprehensive subspecies identification of 175 nontuberculous mycobacteria species based on 7547 genomic profiles.</title>
        <authorList>
            <person name="Matsumoto Y."/>
            <person name="Kinjo T."/>
            <person name="Motooka D."/>
            <person name="Nabeya D."/>
            <person name="Jung N."/>
            <person name="Uechi K."/>
            <person name="Horii T."/>
            <person name="Iida T."/>
            <person name="Fujita J."/>
            <person name="Nakamura S."/>
        </authorList>
    </citation>
    <scope>NUCLEOTIDE SEQUENCE [LARGE SCALE GENOMIC DNA]</scope>
    <source>
        <strain evidence="1 2">JCM 30996</strain>
    </source>
</reference>
<proteinExistence type="predicted"/>
<gene>
    <name evidence="1" type="ORF">MHIP_44530</name>
</gene>
<protein>
    <recommendedName>
        <fullName evidence="3">Excalibur calcium-binding domain-containing protein</fullName>
    </recommendedName>
</protein>
<keyword evidence="2" id="KW-1185">Reference proteome</keyword>
<dbReference type="AlphaFoldDB" id="A0A7I9ZSE8"/>
<organism evidence="1 2">
    <name type="scientific">Mycolicibacterium hippocampi</name>
    <dbReference type="NCBI Taxonomy" id="659824"/>
    <lineage>
        <taxon>Bacteria</taxon>
        <taxon>Bacillati</taxon>
        <taxon>Actinomycetota</taxon>
        <taxon>Actinomycetes</taxon>
        <taxon>Mycobacteriales</taxon>
        <taxon>Mycobacteriaceae</taxon>
        <taxon>Mycolicibacterium</taxon>
    </lineage>
</organism>